<gene>
    <name evidence="1" type="ORF">R8Z58_01385</name>
</gene>
<sequence length="109" mass="11237">MKRVIYAGSEFVTGDEIASALLVCSQALAEAGEAQTVSVPSREADGSVGTVMVLIGPASQIVAMDAHGDGEELLDAAAVARLDAIARSLRPIAGIDPDIPDQTDWDSEV</sequence>
<reference evidence="1 2" key="1">
    <citation type="submission" date="2023-11" db="EMBL/GenBank/DDBJ databases">
        <title>Draft genome sequence of Microbacterium arthrosphaerae JCM 30492.</title>
        <authorList>
            <person name="Zhang G."/>
            <person name="Ding Y."/>
        </authorList>
    </citation>
    <scope>NUCLEOTIDE SEQUENCE [LARGE SCALE GENOMIC DNA]</scope>
    <source>
        <strain evidence="1 2">JCM 30492</strain>
    </source>
</reference>
<evidence type="ECO:0000313" key="2">
    <source>
        <dbReference type="Proteomes" id="UP001283109"/>
    </source>
</evidence>
<organism evidence="1 2">
    <name type="scientific">Microbacterium arthrosphaerae</name>
    <dbReference type="NCBI Taxonomy" id="792652"/>
    <lineage>
        <taxon>Bacteria</taxon>
        <taxon>Bacillati</taxon>
        <taxon>Actinomycetota</taxon>
        <taxon>Actinomycetes</taxon>
        <taxon>Micrococcales</taxon>
        <taxon>Microbacteriaceae</taxon>
        <taxon>Microbacterium</taxon>
    </lineage>
</organism>
<dbReference type="RefSeq" id="WP_318351966.1">
    <property type="nucleotide sequence ID" value="NZ_JAWQEV010000001.1"/>
</dbReference>
<keyword evidence="2" id="KW-1185">Reference proteome</keyword>
<accession>A0ABU4GWP1</accession>
<protein>
    <submittedName>
        <fullName evidence="1">Uncharacterized protein</fullName>
    </submittedName>
</protein>
<dbReference type="Proteomes" id="UP001283109">
    <property type="component" value="Unassembled WGS sequence"/>
</dbReference>
<proteinExistence type="predicted"/>
<evidence type="ECO:0000313" key="1">
    <source>
        <dbReference type="EMBL" id="MDW4571425.1"/>
    </source>
</evidence>
<dbReference type="EMBL" id="JAWQEV010000001">
    <property type="protein sequence ID" value="MDW4571425.1"/>
    <property type="molecule type" value="Genomic_DNA"/>
</dbReference>
<comment type="caution">
    <text evidence="1">The sequence shown here is derived from an EMBL/GenBank/DDBJ whole genome shotgun (WGS) entry which is preliminary data.</text>
</comment>
<name>A0ABU4GWP1_9MICO</name>